<keyword evidence="4" id="KW-1185">Reference proteome</keyword>
<feature type="region of interest" description="Disordered" evidence="1">
    <location>
        <begin position="204"/>
        <end position="254"/>
    </location>
</feature>
<comment type="caution">
    <text evidence="3">The sequence shown here is derived from an EMBL/GenBank/DDBJ whole genome shotgun (WGS) entry which is preliminary data.</text>
</comment>
<feature type="compositionally biased region" description="Polar residues" evidence="1">
    <location>
        <begin position="219"/>
        <end position="231"/>
    </location>
</feature>
<protein>
    <submittedName>
        <fullName evidence="3">Uncharacterized protein</fullName>
    </submittedName>
</protein>
<feature type="compositionally biased region" description="Pro residues" evidence="1">
    <location>
        <begin position="109"/>
        <end position="119"/>
    </location>
</feature>
<name>A0AAD6SYC3_9AGAR</name>
<evidence type="ECO:0000256" key="2">
    <source>
        <dbReference type="SAM" id="SignalP"/>
    </source>
</evidence>
<proteinExistence type="predicted"/>
<accession>A0AAD6SYC3</accession>
<dbReference type="EMBL" id="JARJCM010000061">
    <property type="protein sequence ID" value="KAJ7034002.1"/>
    <property type="molecule type" value="Genomic_DNA"/>
</dbReference>
<sequence length="306" mass="31922">MTGIKTAATLWLASVAVAEGFTDPKVADQQTDSVSGYVKRAVKRWAGVGGVEDLWASICDQYHQGGCQHNDRLPYSWEAPTPVVRGCAPAPPAAAPAPPAPLVAAAPAAAPPAPAPPAAAPKMPRPTTKTGGSGNTPASPFFVSSSQSPSPLRPPRYNSIAANISGSPCPCAPLNPNGGAQLTSAGSSVLSAMSTTSSSSSLSYSSRAQLASPAHTPKKPSSQSSRMQLSPNGGYDTDYFYNDDEHSDSGPAATQQQRFWAVRGLENIFNDEDDTFDALPQNIPRLKYMQLLSSTSFPKLCRFAAS</sequence>
<feature type="signal peptide" evidence="2">
    <location>
        <begin position="1"/>
        <end position="20"/>
    </location>
</feature>
<evidence type="ECO:0000313" key="4">
    <source>
        <dbReference type="Proteomes" id="UP001218188"/>
    </source>
</evidence>
<dbReference type="Proteomes" id="UP001218188">
    <property type="component" value="Unassembled WGS sequence"/>
</dbReference>
<evidence type="ECO:0000256" key="1">
    <source>
        <dbReference type="SAM" id="MobiDB-lite"/>
    </source>
</evidence>
<feature type="chain" id="PRO_5042131593" evidence="2">
    <location>
        <begin position="21"/>
        <end position="306"/>
    </location>
</feature>
<evidence type="ECO:0000313" key="3">
    <source>
        <dbReference type="EMBL" id="KAJ7034002.1"/>
    </source>
</evidence>
<keyword evidence="2" id="KW-0732">Signal</keyword>
<gene>
    <name evidence="3" type="ORF">C8F04DRAFT_1260502</name>
</gene>
<dbReference type="AlphaFoldDB" id="A0AAD6SYC3"/>
<feature type="compositionally biased region" description="Low complexity" evidence="1">
    <location>
        <begin position="137"/>
        <end position="150"/>
    </location>
</feature>
<feature type="region of interest" description="Disordered" evidence="1">
    <location>
        <begin position="104"/>
        <end position="159"/>
    </location>
</feature>
<organism evidence="3 4">
    <name type="scientific">Mycena alexandri</name>
    <dbReference type="NCBI Taxonomy" id="1745969"/>
    <lineage>
        <taxon>Eukaryota</taxon>
        <taxon>Fungi</taxon>
        <taxon>Dikarya</taxon>
        <taxon>Basidiomycota</taxon>
        <taxon>Agaricomycotina</taxon>
        <taxon>Agaricomycetes</taxon>
        <taxon>Agaricomycetidae</taxon>
        <taxon>Agaricales</taxon>
        <taxon>Marasmiineae</taxon>
        <taxon>Mycenaceae</taxon>
        <taxon>Mycena</taxon>
    </lineage>
</organism>
<reference evidence="3" key="1">
    <citation type="submission" date="2023-03" db="EMBL/GenBank/DDBJ databases">
        <title>Massive genome expansion in bonnet fungi (Mycena s.s.) driven by repeated elements and novel gene families across ecological guilds.</title>
        <authorList>
            <consortium name="Lawrence Berkeley National Laboratory"/>
            <person name="Harder C.B."/>
            <person name="Miyauchi S."/>
            <person name="Viragh M."/>
            <person name="Kuo A."/>
            <person name="Thoen E."/>
            <person name="Andreopoulos B."/>
            <person name="Lu D."/>
            <person name="Skrede I."/>
            <person name="Drula E."/>
            <person name="Henrissat B."/>
            <person name="Morin E."/>
            <person name="Kohler A."/>
            <person name="Barry K."/>
            <person name="LaButti K."/>
            <person name="Morin E."/>
            <person name="Salamov A."/>
            <person name="Lipzen A."/>
            <person name="Mereny Z."/>
            <person name="Hegedus B."/>
            <person name="Baldrian P."/>
            <person name="Stursova M."/>
            <person name="Weitz H."/>
            <person name="Taylor A."/>
            <person name="Grigoriev I.V."/>
            <person name="Nagy L.G."/>
            <person name="Martin F."/>
            <person name="Kauserud H."/>
        </authorList>
    </citation>
    <scope>NUCLEOTIDE SEQUENCE</scope>
    <source>
        <strain evidence="3">CBHHK200</strain>
    </source>
</reference>